<dbReference type="PROSITE" id="PS50884">
    <property type="entry name" value="ZF_DOF_2"/>
    <property type="match status" value="1"/>
</dbReference>
<evidence type="ECO:0000313" key="12">
    <source>
        <dbReference type="RefSeq" id="XP_071907849.1"/>
    </source>
</evidence>
<reference evidence="12" key="1">
    <citation type="submission" date="2025-08" db="UniProtKB">
        <authorList>
            <consortium name="RefSeq"/>
        </authorList>
    </citation>
    <scope>IDENTIFICATION</scope>
    <source>
        <tissue evidence="12">Leaves</tissue>
    </source>
</reference>
<evidence type="ECO:0000256" key="1">
    <source>
        <dbReference type="ARBA" id="ARBA00022723"/>
    </source>
</evidence>
<organism evidence="11 12">
    <name type="scientific">Coffea arabica</name>
    <name type="common">Arabian coffee</name>
    <dbReference type="NCBI Taxonomy" id="13443"/>
    <lineage>
        <taxon>Eukaryota</taxon>
        <taxon>Viridiplantae</taxon>
        <taxon>Streptophyta</taxon>
        <taxon>Embryophyta</taxon>
        <taxon>Tracheophyta</taxon>
        <taxon>Spermatophyta</taxon>
        <taxon>Magnoliopsida</taxon>
        <taxon>eudicotyledons</taxon>
        <taxon>Gunneridae</taxon>
        <taxon>Pentapetalae</taxon>
        <taxon>asterids</taxon>
        <taxon>lamiids</taxon>
        <taxon>Gentianales</taxon>
        <taxon>Rubiaceae</taxon>
        <taxon>Ixoroideae</taxon>
        <taxon>Gardenieae complex</taxon>
        <taxon>Bertiereae - Coffeeae clade</taxon>
        <taxon>Coffeeae</taxon>
        <taxon>Coffea</taxon>
    </lineage>
</organism>
<keyword evidence="7 8" id="KW-0539">Nucleus</keyword>
<comment type="function">
    <text evidence="9">Transcription factor that binds specifically to a 5'-AA[AG]G-3' consensus core sequence.</text>
</comment>
<proteinExistence type="predicted"/>
<keyword evidence="11" id="KW-1185">Reference proteome</keyword>
<keyword evidence="6 9" id="KW-0804">Transcription</keyword>
<evidence type="ECO:0000313" key="11">
    <source>
        <dbReference type="Proteomes" id="UP001652660"/>
    </source>
</evidence>
<name>A0ABM4UKN4_COFAR</name>
<dbReference type="RefSeq" id="XP_071907849.1">
    <property type="nucleotide sequence ID" value="XM_072051748.1"/>
</dbReference>
<feature type="domain" description="Dof-type" evidence="10">
    <location>
        <begin position="13"/>
        <end position="67"/>
    </location>
</feature>
<keyword evidence="4 9" id="KW-0805">Transcription regulation</keyword>
<sequence>MERRWKPNVEISPACPRCGSSNTKFCYYNNYSLTQPRYFCKGCRRYWTKGGSLRNVPVGGGCRKGRRRNNRTFRDGATTIGIPLRAAVAGDGAVVSLGHINGTTTNPLILSESSTSSMHACTFARAREEGSTNIDLALVYANFLNQKSSGAGAHEVDDQIHEGAAAEPHDRHRLEIPILMPPNNIAAVGVGGGSSFHQFSSVESLQMMDLMTNNNQLSQEPFAERGSVSDRSSDNHFSAGDAFYFSGLDSIERQQVATDYDHLTSCATTDTSNALNQINNYMLPPLPAGEELSTAHSEGMVWSGCCDQELLFPSHKFHGNQSSSGLVESHVVQDRSNHQLDESRSPFNLSIELCNIFRP</sequence>
<evidence type="ECO:0000256" key="6">
    <source>
        <dbReference type="ARBA" id="ARBA00023163"/>
    </source>
</evidence>
<evidence type="ECO:0000256" key="3">
    <source>
        <dbReference type="ARBA" id="ARBA00022833"/>
    </source>
</evidence>
<evidence type="ECO:0000256" key="4">
    <source>
        <dbReference type="ARBA" id="ARBA00023015"/>
    </source>
</evidence>
<evidence type="ECO:0000256" key="9">
    <source>
        <dbReference type="RuleBase" id="RU369094"/>
    </source>
</evidence>
<dbReference type="InterPro" id="IPR003851">
    <property type="entry name" value="Znf_Dof"/>
</dbReference>
<dbReference type="Pfam" id="PF02701">
    <property type="entry name" value="Zn_ribbon_Dof"/>
    <property type="match status" value="1"/>
</dbReference>
<dbReference type="Proteomes" id="UP001652660">
    <property type="component" value="Chromosome 6c"/>
</dbReference>
<dbReference type="PANTHER" id="PTHR31992">
    <property type="entry name" value="DOF ZINC FINGER PROTEIN DOF1.4-RELATED"/>
    <property type="match status" value="1"/>
</dbReference>
<dbReference type="GeneID" id="140008188"/>
<evidence type="ECO:0000256" key="7">
    <source>
        <dbReference type="ARBA" id="ARBA00023242"/>
    </source>
</evidence>
<keyword evidence="3 9" id="KW-0862">Zinc</keyword>
<evidence type="ECO:0000259" key="10">
    <source>
        <dbReference type="PROSITE" id="PS50884"/>
    </source>
</evidence>
<evidence type="ECO:0000256" key="2">
    <source>
        <dbReference type="ARBA" id="ARBA00022771"/>
    </source>
</evidence>
<keyword evidence="1 9" id="KW-0479">Metal-binding</keyword>
<evidence type="ECO:0000256" key="8">
    <source>
        <dbReference type="PROSITE-ProRule" id="PRU00071"/>
    </source>
</evidence>
<keyword evidence="2 8" id="KW-0863">Zinc-finger</keyword>
<accession>A0ABM4UKN4</accession>
<keyword evidence="5 8" id="KW-0238">DNA-binding</keyword>
<comment type="subcellular location">
    <subcellularLocation>
        <location evidence="8 9">Nucleus</location>
    </subcellularLocation>
</comment>
<protein>
    <recommendedName>
        <fullName evidence="9">Dof zinc finger protein</fullName>
    </recommendedName>
</protein>
<dbReference type="PANTHER" id="PTHR31992:SF111">
    <property type="entry name" value="DOF ZINC FINGER PROTEIN DOF3.5"/>
    <property type="match status" value="1"/>
</dbReference>
<dbReference type="InterPro" id="IPR045174">
    <property type="entry name" value="Dof"/>
</dbReference>
<gene>
    <name evidence="12" type="primary">LOC140008188</name>
</gene>
<evidence type="ECO:0000256" key="5">
    <source>
        <dbReference type="ARBA" id="ARBA00023125"/>
    </source>
</evidence>
<dbReference type="PROSITE" id="PS01361">
    <property type="entry name" value="ZF_DOF_1"/>
    <property type="match status" value="1"/>
</dbReference>